<evidence type="ECO:0000256" key="1">
    <source>
        <dbReference type="SAM" id="Phobius"/>
    </source>
</evidence>
<evidence type="ECO:0000313" key="2">
    <source>
        <dbReference type="EMBL" id="NAW52216.1"/>
    </source>
</evidence>
<feature type="transmembrane region" description="Helical" evidence="1">
    <location>
        <begin position="48"/>
        <end position="66"/>
    </location>
</feature>
<comment type="caution">
    <text evidence="2">The sequence shown here is derived from an EMBL/GenBank/DDBJ whole genome shotgun (WGS) entry which is preliminary data.</text>
</comment>
<name>A0A845PZI1_9FLAO</name>
<accession>A0A845PZI1</accession>
<dbReference type="Proteomes" id="UP000553459">
    <property type="component" value="Unassembled WGS sequence"/>
</dbReference>
<keyword evidence="3" id="KW-1185">Reference proteome</keyword>
<sequence>MNNNILYEEKQKLSTWCYVLLWSPLTLMLYTLYQYFILDKSLDNTPTASIALSVVTVFYICFLYFCHQITLRALIKEDGLHIRYFPFCSHRSYPWIDMEEISVKQYSPLTDYWGWGYREAEDEVVYTMKGSQAIKITLMNGKKILIGSQLPEDMSSIIKKRLLNPDKETENASSKVFPKTTALQL</sequence>
<dbReference type="EMBL" id="JAAABJ010000651">
    <property type="protein sequence ID" value="NAW52216.1"/>
    <property type="molecule type" value="Genomic_DNA"/>
</dbReference>
<keyword evidence="1" id="KW-0812">Transmembrane</keyword>
<keyword evidence="1" id="KW-1133">Transmembrane helix</keyword>
<proteinExistence type="predicted"/>
<evidence type="ECO:0000313" key="3">
    <source>
        <dbReference type="Proteomes" id="UP000553459"/>
    </source>
</evidence>
<protein>
    <recommendedName>
        <fullName evidence="4">Bacterial Pleckstrin homology domain-containing protein</fullName>
    </recommendedName>
</protein>
<evidence type="ECO:0008006" key="4">
    <source>
        <dbReference type="Google" id="ProtNLM"/>
    </source>
</evidence>
<reference evidence="2 3" key="1">
    <citation type="submission" date="2019-11" db="EMBL/GenBank/DDBJ databases">
        <title>Characterization of Elizabethkingia argenteiflava sp. nov., isolated from inner surface of Soybean Pods.</title>
        <authorList>
            <person name="Mo S."/>
        </authorList>
    </citation>
    <scope>NUCLEOTIDE SEQUENCE [LARGE SCALE GENOMIC DNA]</scope>
    <source>
        <strain evidence="2 3">YB22</strain>
    </source>
</reference>
<dbReference type="AlphaFoldDB" id="A0A845PZI1"/>
<feature type="transmembrane region" description="Helical" evidence="1">
    <location>
        <begin position="16"/>
        <end position="36"/>
    </location>
</feature>
<organism evidence="2 3">
    <name type="scientific">Elizabethkingia argenteiflava</name>
    <dbReference type="NCBI Taxonomy" id="2681556"/>
    <lineage>
        <taxon>Bacteria</taxon>
        <taxon>Pseudomonadati</taxon>
        <taxon>Bacteroidota</taxon>
        <taxon>Flavobacteriia</taxon>
        <taxon>Flavobacteriales</taxon>
        <taxon>Weeksellaceae</taxon>
        <taxon>Elizabethkingia</taxon>
    </lineage>
</organism>
<keyword evidence="1" id="KW-0472">Membrane</keyword>
<dbReference type="RefSeq" id="WP_166520465.1">
    <property type="nucleotide sequence ID" value="NZ_JAAABJ010000651.1"/>
</dbReference>
<gene>
    <name evidence="2" type="ORF">GNY06_12800</name>
</gene>